<organism evidence="3 4">
    <name type="scientific">Phytophthora fragariaefolia</name>
    <dbReference type="NCBI Taxonomy" id="1490495"/>
    <lineage>
        <taxon>Eukaryota</taxon>
        <taxon>Sar</taxon>
        <taxon>Stramenopiles</taxon>
        <taxon>Oomycota</taxon>
        <taxon>Peronosporomycetes</taxon>
        <taxon>Peronosporales</taxon>
        <taxon>Peronosporaceae</taxon>
        <taxon>Phytophthora</taxon>
    </lineage>
</organism>
<gene>
    <name evidence="3" type="ORF">Pfra01_001118400</name>
</gene>
<dbReference type="AlphaFoldDB" id="A0A9W7CSF7"/>
<comment type="caution">
    <text evidence="3">The sequence shown here is derived from an EMBL/GenBank/DDBJ whole genome shotgun (WGS) entry which is preliminary data.</text>
</comment>
<keyword evidence="4" id="KW-1185">Reference proteome</keyword>
<feature type="chain" id="PRO_5040957996" evidence="1">
    <location>
        <begin position="22"/>
        <end position="168"/>
    </location>
</feature>
<evidence type="ECO:0000313" key="3">
    <source>
        <dbReference type="EMBL" id="GMF38593.1"/>
    </source>
</evidence>
<proteinExistence type="predicted"/>
<feature type="domain" description="RXLR phytopathogen effector protein WY-domain" evidence="2">
    <location>
        <begin position="102"/>
        <end position="155"/>
    </location>
</feature>
<evidence type="ECO:0000259" key="2">
    <source>
        <dbReference type="Pfam" id="PF18634"/>
    </source>
</evidence>
<protein>
    <submittedName>
        <fullName evidence="3">Unnamed protein product</fullName>
    </submittedName>
</protein>
<keyword evidence="1" id="KW-0732">Signal</keyword>
<dbReference type="Pfam" id="PF18634">
    <property type="entry name" value="RXLR_WY"/>
    <property type="match status" value="1"/>
</dbReference>
<name>A0A9W7CSF7_9STRA</name>
<evidence type="ECO:0000313" key="4">
    <source>
        <dbReference type="Proteomes" id="UP001165121"/>
    </source>
</evidence>
<dbReference type="EMBL" id="BSXT01001097">
    <property type="protein sequence ID" value="GMF38593.1"/>
    <property type="molecule type" value="Genomic_DNA"/>
</dbReference>
<sequence length="168" mass="19033">MQIHRVMFLAAAIVLLGGDAAITKINTKASPHSSIAEEDHSMQKWSRNYSVRDGAADSNNEERVLGARDPDKIFMELGLGGAQMLIHNTDAGTKWFKAILKYRKAKKSLIWYPDEHIYTTLRQGHSEGQIAQFLQSLEDNGQVKDKVKTLANELQKLQFQAWFNADFR</sequence>
<evidence type="ECO:0000256" key="1">
    <source>
        <dbReference type="SAM" id="SignalP"/>
    </source>
</evidence>
<feature type="signal peptide" evidence="1">
    <location>
        <begin position="1"/>
        <end position="21"/>
    </location>
</feature>
<accession>A0A9W7CSF7</accession>
<reference evidence="3" key="1">
    <citation type="submission" date="2023-04" db="EMBL/GenBank/DDBJ databases">
        <title>Phytophthora fragariaefolia NBRC 109709.</title>
        <authorList>
            <person name="Ichikawa N."/>
            <person name="Sato H."/>
            <person name="Tonouchi N."/>
        </authorList>
    </citation>
    <scope>NUCLEOTIDE SEQUENCE</scope>
    <source>
        <strain evidence="3">NBRC 109709</strain>
    </source>
</reference>
<dbReference type="Proteomes" id="UP001165121">
    <property type="component" value="Unassembled WGS sequence"/>
</dbReference>
<dbReference type="InterPro" id="IPR040786">
    <property type="entry name" value="RXLR_WY"/>
</dbReference>
<dbReference type="OrthoDB" id="108064at2759"/>